<dbReference type="RefSeq" id="WP_285231770.1">
    <property type="nucleotide sequence ID" value="NZ_CP116346.1"/>
</dbReference>
<dbReference type="KEGG" id="pais:PFX98_17500"/>
<accession>A0AA95NH02</accession>
<name>A0AA95NH02_9BURK</name>
<dbReference type="EMBL" id="CP116346">
    <property type="protein sequence ID" value="WIT10696.1"/>
    <property type="molecule type" value="Genomic_DNA"/>
</dbReference>
<dbReference type="Proteomes" id="UP001177769">
    <property type="component" value="Chromosome"/>
</dbReference>
<evidence type="ECO:0000256" key="1">
    <source>
        <dbReference type="SAM" id="SignalP"/>
    </source>
</evidence>
<keyword evidence="3" id="KW-1185">Reference proteome</keyword>
<dbReference type="AlphaFoldDB" id="A0AA95NH02"/>
<gene>
    <name evidence="2" type="ORF">PFX98_17500</name>
</gene>
<protein>
    <recommendedName>
        <fullName evidence="4">PEP-CTERM protein-sorting domain-containing protein</fullName>
    </recommendedName>
</protein>
<organism evidence="2 3">
    <name type="scientific">Paucibacter sediminis</name>
    <dbReference type="NCBI Taxonomy" id="3019553"/>
    <lineage>
        <taxon>Bacteria</taxon>
        <taxon>Pseudomonadati</taxon>
        <taxon>Pseudomonadota</taxon>
        <taxon>Betaproteobacteria</taxon>
        <taxon>Burkholderiales</taxon>
        <taxon>Sphaerotilaceae</taxon>
        <taxon>Roseateles</taxon>
    </lineage>
</organism>
<feature type="chain" id="PRO_5041692062" description="PEP-CTERM protein-sorting domain-containing protein" evidence="1">
    <location>
        <begin position="23"/>
        <end position="240"/>
    </location>
</feature>
<reference evidence="2" key="1">
    <citation type="submission" date="2023-01" db="EMBL/GenBank/DDBJ databases">
        <title>Whole genome sequence of Paucibacter sp. S2-9 isolated from pond sediment.</title>
        <authorList>
            <person name="Jung J.Y."/>
        </authorList>
    </citation>
    <scope>NUCLEOTIDE SEQUENCE</scope>
    <source>
        <strain evidence="2">S2-9</strain>
    </source>
</reference>
<evidence type="ECO:0000313" key="3">
    <source>
        <dbReference type="Proteomes" id="UP001177769"/>
    </source>
</evidence>
<sequence length="240" mass="26272">MRRSVIGLLLGVTLLATAPAQAAPVRWLFSGVFDEVDRTNWADLNADIAVGRTFELTVSFDSAQALRNKLLDPKDGSGYRYNFFNNSLGMSVKSGAVDATLDNDVQQDIIVRDGYFAPDDPSKQVDGVSFGLTDEFSGQVNGHNIDMNASLIMRSLDLSLLTVLGDLMPTQAFDVSKLFVNQFFVCRYDHDPNNWVDGCGDYGYVIGHVTSMQALPEPSTVLLAALGLFALSLPRRRPRA</sequence>
<evidence type="ECO:0000313" key="2">
    <source>
        <dbReference type="EMBL" id="WIT10696.1"/>
    </source>
</evidence>
<feature type="signal peptide" evidence="1">
    <location>
        <begin position="1"/>
        <end position="22"/>
    </location>
</feature>
<proteinExistence type="predicted"/>
<evidence type="ECO:0008006" key="4">
    <source>
        <dbReference type="Google" id="ProtNLM"/>
    </source>
</evidence>
<keyword evidence="1" id="KW-0732">Signal</keyword>